<reference evidence="17" key="1">
    <citation type="submission" date="2015-05" db="EMBL/GenBank/DDBJ databases">
        <title>The complete mitochondrial genome of Lateolabrax latus.</title>
        <authorList>
            <person name="Shan B."/>
            <person name="Song N."/>
            <person name="Gao T."/>
        </authorList>
    </citation>
    <scope>NUCLEOTIDE SEQUENCE</scope>
</reference>
<keyword evidence="5 14" id="KW-0812">Transmembrane</keyword>
<keyword evidence="9 14" id="KW-0496">Mitochondrion</keyword>
<keyword evidence="16" id="KW-0732">Signal</keyword>
<dbReference type="CTD" id="4509"/>
<evidence type="ECO:0000256" key="6">
    <source>
        <dbReference type="ARBA" id="ARBA00022781"/>
    </source>
</evidence>
<keyword evidence="3 14" id="KW-0813">Transport</keyword>
<feature type="compositionally biased region" description="Polar residues" evidence="15">
    <location>
        <begin position="37"/>
        <end position="55"/>
    </location>
</feature>
<evidence type="ECO:0000256" key="7">
    <source>
        <dbReference type="ARBA" id="ARBA00022989"/>
    </source>
</evidence>
<dbReference type="PANTHER" id="PTHR39937">
    <property type="entry name" value="ATP SYNTHASE PROTEIN 8"/>
    <property type="match status" value="1"/>
</dbReference>
<accession>A0A182AWH9</accession>
<evidence type="ECO:0000256" key="5">
    <source>
        <dbReference type="ARBA" id="ARBA00022692"/>
    </source>
</evidence>
<keyword evidence="8 14" id="KW-0406">Ion transport</keyword>
<dbReference type="PANTHER" id="PTHR39937:SF1">
    <property type="entry name" value="ATP SYNTHASE PROTEIN 8"/>
    <property type="match status" value="1"/>
</dbReference>
<evidence type="ECO:0000256" key="11">
    <source>
        <dbReference type="ARBA" id="ARBA00023310"/>
    </source>
</evidence>
<dbReference type="GO" id="GO:0045259">
    <property type="term" value="C:proton-transporting ATP synthase complex"/>
    <property type="evidence" value="ECO:0007669"/>
    <property type="project" value="UniProtKB-KW"/>
</dbReference>
<keyword evidence="11" id="KW-0066">ATP synthesis</keyword>
<dbReference type="RefSeq" id="YP_009259136.1">
    <property type="nucleotide sequence ID" value="NC_030375.1"/>
</dbReference>
<evidence type="ECO:0000256" key="10">
    <source>
        <dbReference type="ARBA" id="ARBA00023136"/>
    </source>
</evidence>
<name>A0A182AWH9_9TELE</name>
<dbReference type="InterPro" id="IPR001421">
    <property type="entry name" value="ATP8_metazoa"/>
</dbReference>
<dbReference type="EMBL" id="KR780681">
    <property type="protein sequence ID" value="ALN11675.1"/>
    <property type="molecule type" value="Genomic_DNA"/>
</dbReference>
<evidence type="ECO:0000256" key="15">
    <source>
        <dbReference type="SAM" id="MobiDB-lite"/>
    </source>
</evidence>
<dbReference type="AlphaFoldDB" id="A0A182AWH9"/>
<dbReference type="GO" id="GO:0015078">
    <property type="term" value="F:proton transmembrane transporter activity"/>
    <property type="evidence" value="ECO:0007669"/>
    <property type="project" value="InterPro"/>
</dbReference>
<organism evidence="17">
    <name type="scientific">Lateolabrax latus</name>
    <name type="common">blackfin seabass</name>
    <dbReference type="NCBI Taxonomy" id="119719"/>
    <lineage>
        <taxon>Eukaryota</taxon>
        <taxon>Metazoa</taxon>
        <taxon>Chordata</taxon>
        <taxon>Craniata</taxon>
        <taxon>Vertebrata</taxon>
        <taxon>Euteleostomi</taxon>
        <taxon>Actinopterygii</taxon>
        <taxon>Neopterygii</taxon>
        <taxon>Teleostei</taxon>
        <taxon>Neoteleostei</taxon>
        <taxon>Acanthomorphata</taxon>
        <taxon>Eupercaria</taxon>
        <taxon>Acropomatiformes</taxon>
        <taxon>Lateolabracidae</taxon>
        <taxon>Lateolabrax</taxon>
    </lineage>
</organism>
<evidence type="ECO:0000256" key="4">
    <source>
        <dbReference type="ARBA" id="ARBA00022547"/>
    </source>
</evidence>
<comment type="function">
    <text evidence="12">Subunit 8, of the mitochondrial membrane ATP synthase complex (F(1)F(0) ATP synthase or Complex V) that produces ATP from ADP in the presence of a proton gradient across the membrane which is generated by electron transport complexes of the respiratory chain. ATP synthase complex consist of a soluble F(1) head domain - the catalytic core - and a membrane F(1) domain - the membrane proton channel. These two domains are linked by a central stalk rotating inside the F(1) region and a stationary peripheral stalk. During catalysis, ATP synthesis in the catalytic domain of F(1) is coupled via a rotary mechanism of the central stalk subunits to proton translocation. In vivo, can only synthesize ATP although its ATP hydrolase activity can be activated artificially in vitro. Part of the complex F(0) domain.</text>
</comment>
<evidence type="ECO:0000256" key="14">
    <source>
        <dbReference type="RuleBase" id="RU003661"/>
    </source>
</evidence>
<keyword evidence="10" id="KW-0472">Membrane</keyword>
<evidence type="ECO:0000256" key="3">
    <source>
        <dbReference type="ARBA" id="ARBA00022448"/>
    </source>
</evidence>
<feature type="chain" id="PRO_5008116026" description="ATP synthase complex subunit 8" evidence="16">
    <location>
        <begin position="31"/>
        <end position="55"/>
    </location>
</feature>
<feature type="region of interest" description="Disordered" evidence="15">
    <location>
        <begin position="34"/>
        <end position="55"/>
    </location>
</feature>
<comment type="similarity">
    <text evidence="2 14">Belongs to the ATPase protein 8 family.</text>
</comment>
<evidence type="ECO:0000256" key="13">
    <source>
        <dbReference type="ARBA" id="ARBA00064647"/>
    </source>
</evidence>
<comment type="subcellular location">
    <subcellularLocation>
        <location evidence="1 14">Mitochondrion membrane</location>
        <topology evidence="1 14">Single-pass membrane protein</topology>
    </subcellularLocation>
</comment>
<gene>
    <name evidence="17" type="primary">ATP8</name>
</gene>
<proteinExistence type="inferred from homology"/>
<keyword evidence="7" id="KW-1133">Transmembrane helix</keyword>
<evidence type="ECO:0000256" key="2">
    <source>
        <dbReference type="ARBA" id="ARBA00008892"/>
    </source>
</evidence>
<keyword evidence="6 14" id="KW-0375">Hydrogen ion transport</keyword>
<evidence type="ECO:0000313" key="17">
    <source>
        <dbReference type="EMBL" id="ALN11675.1"/>
    </source>
</evidence>
<dbReference type="InterPro" id="IPR050635">
    <property type="entry name" value="ATPase_protein_8"/>
</dbReference>
<comment type="subunit">
    <text evidence="13">Component of the ATP synthase complex composed at least of ATP5F1A/subunit alpha, ATP5F1B/subunit beta, ATP5MC1/subunit c (homooctomer), MT-ATP6/subunit a, MT-ATP8/subunit 8, ATP5ME/subunit e, ATP5MF/subunit f, ATP5MG/subunit g, ATP5MK/subunit k, ATP5MJ/subunit j, ATP5F1C/subunit gamma, ATP5F1D/subunit delta, ATP5F1E/subunit epsilon, ATP5PF/subunit F6, ATP5PB/subunit b, ATP5PD/subunit d, ATP5PO/subunit OSCP. ATP synthase complex consists of a soluble F(1) head domain (subunits alpha(3) and beta(3)) - the catalytic core - and a membrane F(0) domain - the membrane proton channel (subunits c, a, 8, e, f, g, k and j). These two domains are linked by a central stalk (subunits gamma, delta, and epsilon) rotating inside the F1 region and a stationary peripheral stalk (subunits F6, b, d, and OSCP).</text>
</comment>
<evidence type="ECO:0000256" key="8">
    <source>
        <dbReference type="ARBA" id="ARBA00023065"/>
    </source>
</evidence>
<geneLocation type="mitochondrion" evidence="17"/>
<feature type="signal peptide" evidence="16">
    <location>
        <begin position="1"/>
        <end position="30"/>
    </location>
</feature>
<evidence type="ECO:0000256" key="9">
    <source>
        <dbReference type="ARBA" id="ARBA00023128"/>
    </source>
</evidence>
<evidence type="ECO:0000256" key="12">
    <source>
        <dbReference type="ARBA" id="ARBA00053067"/>
    </source>
</evidence>
<evidence type="ECO:0000256" key="1">
    <source>
        <dbReference type="ARBA" id="ARBA00004304"/>
    </source>
</evidence>
<evidence type="ECO:0000256" key="16">
    <source>
        <dbReference type="SAM" id="SignalP"/>
    </source>
</evidence>
<dbReference type="GO" id="GO:0015986">
    <property type="term" value="P:proton motive force-driven ATP synthesis"/>
    <property type="evidence" value="ECO:0007669"/>
    <property type="project" value="InterPro"/>
</dbReference>
<sequence>MPQLNPGPWFAILIFSWLILLTVVPPKVMAHLFPSDPSLQNTEKSSTESWNWPWY</sequence>
<protein>
    <recommendedName>
        <fullName evidence="14">ATP synthase complex subunit 8</fullName>
    </recommendedName>
</protein>
<keyword evidence="4 14" id="KW-0138">CF(0)</keyword>
<dbReference type="GeneID" id="27986182"/>
<dbReference type="GO" id="GO:0031966">
    <property type="term" value="C:mitochondrial membrane"/>
    <property type="evidence" value="ECO:0007669"/>
    <property type="project" value="UniProtKB-SubCell"/>
</dbReference>
<dbReference type="Pfam" id="PF00895">
    <property type="entry name" value="ATP-synt_8"/>
    <property type="match status" value="1"/>
</dbReference>